<reference evidence="1 2" key="1">
    <citation type="submission" date="2020-03" db="EMBL/GenBank/DDBJ databases">
        <title>WGS of actinomycetes isolated from Thailand.</title>
        <authorList>
            <person name="Thawai C."/>
        </authorList>
    </citation>
    <scope>NUCLEOTIDE SEQUENCE [LARGE SCALE GENOMIC DNA]</scope>
    <source>
        <strain evidence="1 2">NBRC 13905</strain>
    </source>
</reference>
<comment type="caution">
    <text evidence="1">The sequence shown here is derived from an EMBL/GenBank/DDBJ whole genome shotgun (WGS) entry which is preliminary data.</text>
</comment>
<dbReference type="EMBL" id="JAATEL010000004">
    <property type="protein sequence ID" value="NJP13830.1"/>
    <property type="molecule type" value="Genomic_DNA"/>
</dbReference>
<dbReference type="InterPro" id="IPR029074">
    <property type="entry name" value="Imm49"/>
</dbReference>
<accession>A0ABX0YS05</accession>
<sequence length="461" mass="49857">MRYARMIADGLVFAYALDTPDLVRSLTDSDVERAGAQALGKAAYENLMRVPVQHDEVPVEGGAVLHTVYGDSFFVASKALYLNEVARQVTGAPLPRAGALVAVPTRHNLVFHPIADGSVVDALNSLATYALGAYQDGSGPLSPRVYWWHRGGLTSLTVIDHDTRTFSLQPPPHLLAMMKGLTQLDRAGRLNTRGAAQAPGLPELTTATADLPARAAENPSALSDAFASAVALAHARCAEDPRADLLSTWDAWATAVQLGSALFTGAGPQECRLGENFVRRLPATPAAPPADARAWLDAFYLAAVCRQTDRLTRLCQVPMDRLREDDAVDAYVLHWIDTLRAYILRAPMNDVVDKLTATLQTSLPQELTHAPADYVDLVDHPPAALFHRILTRDPRAFTRALTEALAHHTAYWGSSPAPRARIALGPLALACLAHDHGFPVPEDHRLLPANLLNGRRIEAIP</sequence>
<protein>
    <submittedName>
        <fullName evidence="1">Immunity 49 family protein</fullName>
    </submittedName>
</protein>
<gene>
    <name evidence="1" type="ORF">HCJ95_05855</name>
</gene>
<organism evidence="1 2">
    <name type="scientific">Streptomyces thermoviolaceus subsp. thermoviolaceus</name>
    <dbReference type="NCBI Taxonomy" id="66860"/>
    <lineage>
        <taxon>Bacteria</taxon>
        <taxon>Bacillati</taxon>
        <taxon>Actinomycetota</taxon>
        <taxon>Actinomycetes</taxon>
        <taxon>Kitasatosporales</taxon>
        <taxon>Streptomycetaceae</taxon>
        <taxon>Streptomyces</taxon>
    </lineage>
</organism>
<evidence type="ECO:0000313" key="1">
    <source>
        <dbReference type="EMBL" id="NJP13830.1"/>
    </source>
</evidence>
<keyword evidence="2" id="KW-1185">Reference proteome</keyword>
<evidence type="ECO:0000313" key="2">
    <source>
        <dbReference type="Proteomes" id="UP000635996"/>
    </source>
</evidence>
<proteinExistence type="predicted"/>
<name>A0ABX0YS05_STRTL</name>
<dbReference type="Pfam" id="PF15575">
    <property type="entry name" value="Imm49"/>
    <property type="match status" value="1"/>
</dbReference>
<dbReference type="Proteomes" id="UP000635996">
    <property type="component" value="Unassembled WGS sequence"/>
</dbReference>